<keyword evidence="13" id="KW-1185">Reference proteome</keyword>
<dbReference type="InterPro" id="IPR045090">
    <property type="entry name" value="Pept_M3A_M3B"/>
</dbReference>
<keyword evidence="2 9" id="KW-0645">Protease</keyword>
<dbReference type="PANTHER" id="PTHR43660:SF1">
    <property type="entry name" value="DIPEPTIDYL CARBOXYPEPTIDASE"/>
    <property type="match status" value="1"/>
</dbReference>
<evidence type="ECO:0000259" key="10">
    <source>
        <dbReference type="Pfam" id="PF01432"/>
    </source>
</evidence>
<keyword evidence="6 9" id="KW-0482">Metalloprotease</keyword>
<organism evidence="12 13">
    <name type="scientific">Mariprofundus ferrooxydans PV-1</name>
    <dbReference type="NCBI Taxonomy" id="314345"/>
    <lineage>
        <taxon>Bacteria</taxon>
        <taxon>Pseudomonadati</taxon>
        <taxon>Pseudomonadota</taxon>
        <taxon>Candidatius Mariprofundia</taxon>
        <taxon>Mariprofundales</taxon>
        <taxon>Mariprofundaceae</taxon>
        <taxon>Mariprofundus</taxon>
    </lineage>
</organism>
<name>Q0EX51_9PROT</name>
<evidence type="ECO:0000256" key="6">
    <source>
        <dbReference type="ARBA" id="ARBA00023049"/>
    </source>
</evidence>
<gene>
    <name evidence="12" type="ORF">SPV1_12652</name>
</gene>
<dbReference type="InterPro" id="IPR034005">
    <property type="entry name" value="M3A_DCP"/>
</dbReference>
<dbReference type="Proteomes" id="UP000005297">
    <property type="component" value="Unassembled WGS sequence"/>
</dbReference>
<dbReference type="PANTHER" id="PTHR43660">
    <property type="entry name" value="DIPEPTIDYL CARBOXYPEPTIDASE"/>
    <property type="match status" value="1"/>
</dbReference>
<dbReference type="GO" id="GO:0006508">
    <property type="term" value="P:proteolysis"/>
    <property type="evidence" value="ECO:0007669"/>
    <property type="project" value="UniProtKB-KW"/>
</dbReference>
<comment type="similarity">
    <text evidence="1 9">Belongs to the peptidase M3 family.</text>
</comment>
<comment type="cofactor">
    <cofactor evidence="9">
        <name>Zn(2+)</name>
        <dbReference type="ChEBI" id="CHEBI:29105"/>
    </cofactor>
    <text evidence="9">Binds 1 zinc ion.</text>
</comment>
<evidence type="ECO:0000256" key="7">
    <source>
        <dbReference type="ARBA" id="ARBA00024603"/>
    </source>
</evidence>
<evidence type="ECO:0000313" key="12">
    <source>
        <dbReference type="EMBL" id="EAU53823.1"/>
    </source>
</evidence>
<dbReference type="InterPro" id="IPR024077">
    <property type="entry name" value="Neurolysin/TOP_dom2"/>
</dbReference>
<dbReference type="Gene3D" id="1.10.1370.10">
    <property type="entry name" value="Neurolysin, domain 3"/>
    <property type="match status" value="1"/>
</dbReference>
<sequence>MTTLSPPDNPLIQSISTELPLFDKIKPEHVLPALAHALSEARQQVVTLTTQTDPTWTNLMQPLEAMDEMLGRVWGPVTHLNAVCDSDEMRSVYQQGVAQMSEWHTELAQNELLYAAMRKIHERPDFAMLSRERQQVLEHALRDFRLSGAELEGESRTRFKSIMLRLSELSTTFSQHVMDATQAFELHLTDTADIAGLPESVAAAAAQRAEQQGKDGWLITLDAPSYIPFMQYAENSGLRQQIYTAYVTRASAGELDNGPLIRETLSLKAEAATLLGFNNYGEYSLATKMAGSVKEVTAFLRELAEKSKAFARQDLEALQDFAEDELGLSELKAWDIAFVSERLRLKTFAVSQEELKPYFPEQSVINGMFGLVERLYGIAIRPNESVPRWHANVHYYELFDTDNQQIAAFYLDPYARAHKRGGAWMDECVTRWQRPDGQLQLPVAYLVCNFDAPVGDKPALWTHDEVTTLFHEFGHGLHHMLTKVSELGVSGIRGVPWDAVELPSQFMENFCWEKEVVDLFARHYETGETMPDALFNRMLAAKNFQSGMQMLRQVEFSLFDMLLHSDFDPTGEESVHDLIDQVRDEVAVLKPPAFNRFENSFSHIFAGGYAAGYYSYKWAELLSADAFAAFEEEGILNTATAARFRGHILSIGGSSNIMDAFTAFRGRKPTVEALLRHSGLTAQGDSHG</sequence>
<dbReference type="InterPro" id="IPR024079">
    <property type="entry name" value="MetalloPept_cat_dom_sf"/>
</dbReference>
<comment type="caution">
    <text evidence="12">The sequence shown here is derived from an EMBL/GenBank/DDBJ whole genome shotgun (WGS) entry which is preliminary data.</text>
</comment>
<dbReference type="GO" id="GO:0046872">
    <property type="term" value="F:metal ion binding"/>
    <property type="evidence" value="ECO:0007669"/>
    <property type="project" value="UniProtKB-UniRule"/>
</dbReference>
<evidence type="ECO:0000256" key="3">
    <source>
        <dbReference type="ARBA" id="ARBA00022723"/>
    </source>
</evidence>
<dbReference type="eggNOG" id="COG0339">
    <property type="taxonomic scope" value="Bacteria"/>
</dbReference>
<keyword evidence="5 9" id="KW-0862">Zinc</keyword>
<evidence type="ECO:0000259" key="11">
    <source>
        <dbReference type="Pfam" id="PF19310"/>
    </source>
</evidence>
<dbReference type="InParanoid" id="Q0EX51"/>
<evidence type="ECO:0000256" key="4">
    <source>
        <dbReference type="ARBA" id="ARBA00022801"/>
    </source>
</evidence>
<dbReference type="HOGENOM" id="CLU_001805_4_1_0"/>
<keyword evidence="3 9" id="KW-0479">Metal-binding</keyword>
<reference evidence="12 13" key="1">
    <citation type="submission" date="2006-09" db="EMBL/GenBank/DDBJ databases">
        <authorList>
            <person name="Emerson D."/>
            <person name="Ferriera S."/>
            <person name="Johnson J."/>
            <person name="Kravitz S."/>
            <person name="Halpern A."/>
            <person name="Remington K."/>
            <person name="Beeson K."/>
            <person name="Tran B."/>
            <person name="Rogers Y.-H."/>
            <person name="Friedman R."/>
            <person name="Venter J.C."/>
        </authorList>
    </citation>
    <scope>NUCLEOTIDE SEQUENCE [LARGE SCALE GENOMIC DNA]</scope>
    <source>
        <strain evidence="12 13">PV-1</strain>
    </source>
</reference>
<dbReference type="CDD" id="cd06456">
    <property type="entry name" value="M3A_DCP"/>
    <property type="match status" value="1"/>
</dbReference>
<dbReference type="GO" id="GO:0005829">
    <property type="term" value="C:cytosol"/>
    <property type="evidence" value="ECO:0007669"/>
    <property type="project" value="UniProtKB-ARBA"/>
</dbReference>
<proteinExistence type="inferred from homology"/>
<dbReference type="EMBL" id="AATS01000016">
    <property type="protein sequence ID" value="EAU53823.1"/>
    <property type="molecule type" value="Genomic_DNA"/>
</dbReference>
<dbReference type="GO" id="GO:0004222">
    <property type="term" value="F:metalloendopeptidase activity"/>
    <property type="evidence" value="ECO:0007669"/>
    <property type="project" value="UniProtKB-EC"/>
</dbReference>
<evidence type="ECO:0000256" key="1">
    <source>
        <dbReference type="ARBA" id="ARBA00006040"/>
    </source>
</evidence>
<dbReference type="Gene3D" id="1.10.1370.40">
    <property type="match status" value="1"/>
</dbReference>
<dbReference type="OrthoDB" id="5287305at2"/>
<dbReference type="FunFam" id="3.40.390.10:FF:000009">
    <property type="entry name" value="Oligopeptidase A"/>
    <property type="match status" value="1"/>
</dbReference>
<comment type="catalytic activity">
    <reaction evidence="7">
        <text>Hydrolysis of oligopeptides, with broad specificity. Gly or Ala commonly occur as P1 or P1' residues, but more distant residues are also important, as is shown by the fact that Z-Gly-Pro-Gly-|-Gly-Pro-Ala is cleaved, but not Z-(Gly)(5).</text>
        <dbReference type="EC" id="3.4.24.70"/>
    </reaction>
</comment>
<dbReference type="Pfam" id="PF19310">
    <property type="entry name" value="TOP_N"/>
    <property type="match status" value="1"/>
</dbReference>
<evidence type="ECO:0000256" key="9">
    <source>
        <dbReference type="RuleBase" id="RU003435"/>
    </source>
</evidence>
<dbReference type="InterPro" id="IPR001567">
    <property type="entry name" value="Pept_M3A_M3B_dom"/>
</dbReference>
<dbReference type="MEROPS" id="M03.004"/>
<evidence type="ECO:0000313" key="13">
    <source>
        <dbReference type="Proteomes" id="UP000005297"/>
    </source>
</evidence>
<dbReference type="SUPFAM" id="SSF55486">
    <property type="entry name" value="Metalloproteases ('zincins'), catalytic domain"/>
    <property type="match status" value="1"/>
</dbReference>
<accession>Q0EX51</accession>
<feature type="domain" description="Oligopeptidase A N-terminal" evidence="11">
    <location>
        <begin position="36"/>
        <end position="156"/>
    </location>
</feature>
<evidence type="ECO:0000256" key="2">
    <source>
        <dbReference type="ARBA" id="ARBA00022670"/>
    </source>
</evidence>
<dbReference type="AlphaFoldDB" id="Q0EX51"/>
<dbReference type="Gene3D" id="3.40.390.10">
    <property type="entry name" value="Collagenase (Catalytic Domain)"/>
    <property type="match status" value="1"/>
</dbReference>
<feature type="domain" description="Peptidase M3A/M3B catalytic" evidence="10">
    <location>
        <begin position="229"/>
        <end position="679"/>
    </location>
</feature>
<evidence type="ECO:0000256" key="5">
    <source>
        <dbReference type="ARBA" id="ARBA00022833"/>
    </source>
</evidence>
<evidence type="ECO:0000256" key="8">
    <source>
        <dbReference type="ARBA" id="ARBA00026100"/>
    </source>
</evidence>
<keyword evidence="4 9" id="KW-0378">Hydrolase</keyword>
<dbReference type="EC" id="3.4.24.70" evidence="8"/>
<protein>
    <recommendedName>
        <fullName evidence="8">oligopeptidase A</fullName>
        <ecNumber evidence="8">3.4.24.70</ecNumber>
    </recommendedName>
</protein>
<dbReference type="InterPro" id="IPR045666">
    <property type="entry name" value="OpdA_N"/>
</dbReference>
<dbReference type="RefSeq" id="WP_009850073.1">
    <property type="nucleotide sequence ID" value="NZ_DS022294.1"/>
</dbReference>
<dbReference type="Pfam" id="PF01432">
    <property type="entry name" value="Peptidase_M3"/>
    <property type="match status" value="1"/>
</dbReference>
<dbReference type="FunCoup" id="Q0EX51">
    <property type="interactions" value="421"/>
</dbReference>